<dbReference type="Proteomes" id="UP000092460">
    <property type="component" value="Unassembled WGS sequence"/>
</dbReference>
<feature type="compositionally biased region" description="Polar residues" evidence="1">
    <location>
        <begin position="17"/>
        <end position="26"/>
    </location>
</feature>
<sequence>MWQPKAKPLKDGCGSIPNGSVNLSSLSHRHQQQRKGSTETEINLALFLTHVRLTAIECLMCQDVTLDSLINSSVDARMRDLHQIIQHNQRAGVIVSSGDLAMQGVTRHQAGNYTCTASNVEGDAIIAVDDGDDDYRGAADRRVHGSDSKLNVLVLWMVTGNDDCVDKNALSKMSLFDGANVVVIHITAVVLASAAFIVILVRSIIFIVIVNDVVVVYMA</sequence>
<name>A0A1B0AS09_9MUSC</name>
<evidence type="ECO:0000256" key="1">
    <source>
        <dbReference type="SAM" id="MobiDB-lite"/>
    </source>
</evidence>
<reference evidence="3" key="2">
    <citation type="submission" date="2020-05" db="UniProtKB">
        <authorList>
            <consortium name="EnsemblMetazoa"/>
        </authorList>
    </citation>
    <scope>IDENTIFICATION</scope>
    <source>
        <strain evidence="3">IAEA</strain>
    </source>
</reference>
<dbReference type="EMBL" id="JXJN01002638">
    <property type="status" value="NOT_ANNOTATED_CDS"/>
    <property type="molecule type" value="Genomic_DNA"/>
</dbReference>
<keyword evidence="4" id="KW-1185">Reference proteome</keyword>
<dbReference type="Gene3D" id="2.60.40.10">
    <property type="entry name" value="Immunoglobulins"/>
    <property type="match status" value="1"/>
</dbReference>
<evidence type="ECO:0000313" key="3">
    <source>
        <dbReference type="EnsemblMetazoa" id="GPPI006465-PA"/>
    </source>
</evidence>
<dbReference type="SUPFAM" id="SSF48726">
    <property type="entry name" value="Immunoglobulin"/>
    <property type="match status" value="1"/>
</dbReference>
<keyword evidence="2" id="KW-0812">Transmembrane</keyword>
<evidence type="ECO:0008006" key="5">
    <source>
        <dbReference type="Google" id="ProtNLM"/>
    </source>
</evidence>
<evidence type="ECO:0000313" key="4">
    <source>
        <dbReference type="Proteomes" id="UP000092460"/>
    </source>
</evidence>
<organism evidence="3 4">
    <name type="scientific">Glossina palpalis gambiensis</name>
    <dbReference type="NCBI Taxonomy" id="67801"/>
    <lineage>
        <taxon>Eukaryota</taxon>
        <taxon>Metazoa</taxon>
        <taxon>Ecdysozoa</taxon>
        <taxon>Arthropoda</taxon>
        <taxon>Hexapoda</taxon>
        <taxon>Insecta</taxon>
        <taxon>Pterygota</taxon>
        <taxon>Neoptera</taxon>
        <taxon>Endopterygota</taxon>
        <taxon>Diptera</taxon>
        <taxon>Brachycera</taxon>
        <taxon>Muscomorpha</taxon>
        <taxon>Hippoboscoidea</taxon>
        <taxon>Glossinidae</taxon>
        <taxon>Glossina</taxon>
    </lineage>
</organism>
<dbReference type="InterPro" id="IPR036179">
    <property type="entry name" value="Ig-like_dom_sf"/>
</dbReference>
<feature type="region of interest" description="Disordered" evidence="1">
    <location>
        <begin position="1"/>
        <end position="35"/>
    </location>
</feature>
<keyword evidence="2" id="KW-0472">Membrane</keyword>
<feature type="transmembrane region" description="Helical" evidence="2">
    <location>
        <begin position="181"/>
        <end position="210"/>
    </location>
</feature>
<dbReference type="EnsemblMetazoa" id="GPPI006465-RA">
    <property type="protein sequence ID" value="GPPI006465-PA"/>
    <property type="gene ID" value="GPPI006465"/>
</dbReference>
<dbReference type="STRING" id="67801.A0A1B0AS09"/>
<reference evidence="4" key="1">
    <citation type="submission" date="2015-01" db="EMBL/GenBank/DDBJ databases">
        <authorList>
            <person name="Aksoy S."/>
            <person name="Warren W."/>
            <person name="Wilson R.K."/>
        </authorList>
    </citation>
    <scope>NUCLEOTIDE SEQUENCE [LARGE SCALE GENOMIC DNA]</scope>
    <source>
        <strain evidence="4">IAEA</strain>
    </source>
</reference>
<proteinExistence type="predicted"/>
<accession>A0A1B0AS09</accession>
<dbReference type="AlphaFoldDB" id="A0A1B0AS09"/>
<dbReference type="InterPro" id="IPR013783">
    <property type="entry name" value="Ig-like_fold"/>
</dbReference>
<keyword evidence="2" id="KW-1133">Transmembrane helix</keyword>
<evidence type="ECO:0000256" key="2">
    <source>
        <dbReference type="SAM" id="Phobius"/>
    </source>
</evidence>
<protein>
    <recommendedName>
        <fullName evidence="5">Ig-like domain-containing protein</fullName>
    </recommendedName>
</protein>
<dbReference type="VEuPathDB" id="VectorBase:GPPI006465"/>